<organism evidence="3 4">
    <name type="scientific">Desulfonema magnum</name>
    <dbReference type="NCBI Taxonomy" id="45655"/>
    <lineage>
        <taxon>Bacteria</taxon>
        <taxon>Pseudomonadati</taxon>
        <taxon>Thermodesulfobacteriota</taxon>
        <taxon>Desulfobacteria</taxon>
        <taxon>Desulfobacterales</taxon>
        <taxon>Desulfococcaceae</taxon>
        <taxon>Desulfonema</taxon>
    </lineage>
</organism>
<sequence>MNENLTDIIEAIVWLMVFIIWFMVTLWRKLRQEKKKEKSASASVPEVLERGDTQKIPKDKTRATSVRQIFGSLKGDLENFFEDIARMQNAEKQTSLPDKSEKTGKDIAGAAHGPDMPDDISEHIESVQTDVFESPKRTSRSPFRLKLSKKNLQQAVVYSEVLGPPVALRENDKTF</sequence>
<evidence type="ECO:0000313" key="3">
    <source>
        <dbReference type="EMBL" id="QTA85431.1"/>
    </source>
</evidence>
<dbReference type="RefSeq" id="WP_207681498.1">
    <property type="nucleotide sequence ID" value="NZ_CP061800.1"/>
</dbReference>
<dbReference type="KEGG" id="dmm:dnm_014410"/>
<evidence type="ECO:0000256" key="2">
    <source>
        <dbReference type="SAM" id="Phobius"/>
    </source>
</evidence>
<evidence type="ECO:0000256" key="1">
    <source>
        <dbReference type="SAM" id="MobiDB-lite"/>
    </source>
</evidence>
<keyword evidence="4" id="KW-1185">Reference proteome</keyword>
<gene>
    <name evidence="3" type="ORF">dnm_014410</name>
</gene>
<feature type="compositionally biased region" description="Basic and acidic residues" evidence="1">
    <location>
        <begin position="47"/>
        <end position="61"/>
    </location>
</feature>
<keyword evidence="2" id="KW-0472">Membrane</keyword>
<feature type="transmembrane region" description="Helical" evidence="2">
    <location>
        <begin position="12"/>
        <end position="30"/>
    </location>
</feature>
<reference evidence="3" key="1">
    <citation type="journal article" date="2021" name="Microb. Physiol.">
        <title>Proteogenomic Insights into the Physiology of Marine, Sulfate-Reducing, Filamentous Desulfonema limicola and Desulfonema magnum.</title>
        <authorList>
            <person name="Schnaars V."/>
            <person name="Wohlbrand L."/>
            <person name="Scheve S."/>
            <person name="Hinrichs C."/>
            <person name="Reinhardt R."/>
            <person name="Rabus R."/>
        </authorList>
    </citation>
    <scope>NUCLEOTIDE SEQUENCE</scope>
    <source>
        <strain evidence="3">4be13</strain>
    </source>
</reference>
<protein>
    <submittedName>
        <fullName evidence="3">Uncharacterized protein</fullName>
    </submittedName>
</protein>
<keyword evidence="2" id="KW-1133">Transmembrane helix</keyword>
<dbReference type="AlphaFoldDB" id="A0A975BHF6"/>
<name>A0A975BHF6_9BACT</name>
<feature type="region of interest" description="Disordered" evidence="1">
    <location>
        <begin position="38"/>
        <end position="61"/>
    </location>
</feature>
<evidence type="ECO:0000313" key="4">
    <source>
        <dbReference type="Proteomes" id="UP000663722"/>
    </source>
</evidence>
<dbReference type="EMBL" id="CP061800">
    <property type="protein sequence ID" value="QTA85431.1"/>
    <property type="molecule type" value="Genomic_DNA"/>
</dbReference>
<proteinExistence type="predicted"/>
<keyword evidence="2" id="KW-0812">Transmembrane</keyword>
<dbReference type="Proteomes" id="UP000663722">
    <property type="component" value="Chromosome"/>
</dbReference>
<accession>A0A975BHF6</accession>